<proteinExistence type="predicted"/>
<organism evidence="1 2">
    <name type="scientific">Cotesia congregata</name>
    <name type="common">Parasitoid wasp</name>
    <name type="synonym">Apanteles congregatus</name>
    <dbReference type="NCBI Taxonomy" id="51543"/>
    <lineage>
        <taxon>Eukaryota</taxon>
        <taxon>Metazoa</taxon>
        <taxon>Ecdysozoa</taxon>
        <taxon>Arthropoda</taxon>
        <taxon>Hexapoda</taxon>
        <taxon>Insecta</taxon>
        <taxon>Pterygota</taxon>
        <taxon>Neoptera</taxon>
        <taxon>Endopterygota</taxon>
        <taxon>Hymenoptera</taxon>
        <taxon>Apocrita</taxon>
        <taxon>Ichneumonoidea</taxon>
        <taxon>Braconidae</taxon>
        <taxon>Microgastrinae</taxon>
        <taxon>Cotesia</taxon>
    </lineage>
</organism>
<gene>
    <name evidence="1" type="ORF">HICCMSTLAB_LOCUS1831</name>
</gene>
<protein>
    <submittedName>
        <fullName evidence="1">Uncharacterized protein</fullName>
    </submittedName>
</protein>
<accession>A0A8J2ECY3</accession>
<name>A0A8J2ECY3_COTCN</name>
<comment type="caution">
    <text evidence="1">The sequence shown here is derived from an EMBL/GenBank/DDBJ whole genome shotgun (WGS) entry which is preliminary data.</text>
</comment>
<evidence type="ECO:0000313" key="2">
    <source>
        <dbReference type="Proteomes" id="UP000786811"/>
    </source>
</evidence>
<dbReference type="AlphaFoldDB" id="A0A8J2ECY3"/>
<keyword evidence="2" id="KW-1185">Reference proteome</keyword>
<evidence type="ECO:0000313" key="1">
    <source>
        <dbReference type="EMBL" id="CAG5075727.1"/>
    </source>
</evidence>
<feature type="non-terminal residue" evidence="1">
    <location>
        <position position="1"/>
    </location>
</feature>
<dbReference type="EMBL" id="CAJNRD030001116">
    <property type="protein sequence ID" value="CAG5075727.1"/>
    <property type="molecule type" value="Genomic_DNA"/>
</dbReference>
<dbReference type="OrthoDB" id="7679028at2759"/>
<reference evidence="1" key="1">
    <citation type="submission" date="2021-04" db="EMBL/GenBank/DDBJ databases">
        <authorList>
            <person name="Chebbi M.A.C M."/>
        </authorList>
    </citation>
    <scope>NUCLEOTIDE SEQUENCE</scope>
</reference>
<sequence length="233" mass="27297">KRLLEFCFSDRLNPLIITEDLYDKIHKILWEIVEPPIIILDKNFKSKEIQVFNPRYPTYVLSVSESIQNLKTLFDKLKSTTTWSVESFFFIVEVNNFCDNANEVLKLLWKMDLLSSFYLCQESDSYNLTIYNYNPFTNYVPYPWRSAETTGQKITEKGTLFHQHFDNDRNVCHNITFDKSKTLGNHKIKTTMAYPVQNATRDDVIDISNFTNIVNPRISSVSSFFDLLNITPS</sequence>
<dbReference type="Proteomes" id="UP000786811">
    <property type="component" value="Unassembled WGS sequence"/>
</dbReference>